<reference evidence="4 5" key="1">
    <citation type="submission" date="2015-11" db="EMBL/GenBank/DDBJ databases">
        <title>The genome of Debaryomyces fabryi.</title>
        <authorList>
            <person name="Tafer H."/>
            <person name="Lopandic K."/>
        </authorList>
    </citation>
    <scope>NUCLEOTIDE SEQUENCE [LARGE SCALE GENOMIC DNA]</scope>
    <source>
        <strain evidence="4 5">CBS 789</strain>
    </source>
</reference>
<evidence type="ECO:0000313" key="4">
    <source>
        <dbReference type="EMBL" id="KSA00093.1"/>
    </source>
</evidence>
<comment type="caution">
    <text evidence="4">The sequence shown here is derived from an EMBL/GenBank/DDBJ whole genome shotgun (WGS) entry which is preliminary data.</text>
</comment>
<dbReference type="Proteomes" id="UP000054251">
    <property type="component" value="Unassembled WGS sequence"/>
</dbReference>
<feature type="domain" description="NAD-dependent epimerase/dehydratase" evidence="3">
    <location>
        <begin position="5"/>
        <end position="256"/>
    </location>
</feature>
<sequence length="343" mass="37835">MTRTVFVSGASGFIAQNIVKLLIEKGYNVIGTVRTAEKGENLKKCLASGKFTYEIVPDISVDGAFDKVLEKHSEINVLLHTASPFFYDTTDPENDLVLPAINGTENILKAVKQYGTQIERVVITSSDAAIYSADDEQNSTLSFNENNWNGISYQDAIKDPIAAYYGAKTFAEKAAWDFVQENNPNFKLTAVNPVYVFGPQAFASEVKGKLNTSNELINTLIKLGPSDSFDNDKGGFIDVRDVAKAHLLAFESEDTINKRLYLTNGHFSTQMMLDIINKNFPELKGKIPIGNPGTGPQDIVTLAKMSNETTRQILKFDFSSLEKVVVDTVAQILDARKSIPEKQ</sequence>
<dbReference type="InterPro" id="IPR018247">
    <property type="entry name" value="EF_Hand_1_Ca_BS"/>
</dbReference>
<proteinExistence type="inferred from homology"/>
<dbReference type="SUPFAM" id="SSF51735">
    <property type="entry name" value="NAD(P)-binding Rossmann-fold domains"/>
    <property type="match status" value="1"/>
</dbReference>
<dbReference type="Gene3D" id="3.40.50.720">
    <property type="entry name" value="NAD(P)-binding Rossmann-like Domain"/>
    <property type="match status" value="1"/>
</dbReference>
<dbReference type="InterPro" id="IPR050425">
    <property type="entry name" value="NAD(P)_dehydrat-like"/>
</dbReference>
<keyword evidence="5" id="KW-1185">Reference proteome</keyword>
<gene>
    <name evidence="4" type="ORF">AC631_04135</name>
</gene>
<dbReference type="CDD" id="cd05227">
    <property type="entry name" value="AR_SDR_e"/>
    <property type="match status" value="1"/>
</dbReference>
<dbReference type="InterPro" id="IPR001509">
    <property type="entry name" value="Epimerase_deHydtase"/>
</dbReference>
<dbReference type="GeneID" id="26841144"/>
<dbReference type="RefSeq" id="XP_015466195.1">
    <property type="nucleotide sequence ID" value="XM_015612964.1"/>
</dbReference>
<dbReference type="OrthoDB" id="2735536at2759"/>
<accession>A0A0V1PV12</accession>
<dbReference type="Pfam" id="PF01370">
    <property type="entry name" value="Epimerase"/>
    <property type="match status" value="1"/>
</dbReference>
<evidence type="ECO:0000259" key="3">
    <source>
        <dbReference type="Pfam" id="PF01370"/>
    </source>
</evidence>
<evidence type="ECO:0000313" key="5">
    <source>
        <dbReference type="Proteomes" id="UP000054251"/>
    </source>
</evidence>
<evidence type="ECO:0000256" key="1">
    <source>
        <dbReference type="ARBA" id="ARBA00023002"/>
    </source>
</evidence>
<dbReference type="GO" id="GO:0016616">
    <property type="term" value="F:oxidoreductase activity, acting on the CH-OH group of donors, NAD or NADP as acceptor"/>
    <property type="evidence" value="ECO:0007669"/>
    <property type="project" value="TreeGrafter"/>
</dbReference>
<dbReference type="PROSITE" id="PS00018">
    <property type="entry name" value="EF_HAND_1"/>
    <property type="match status" value="1"/>
</dbReference>
<dbReference type="EMBL" id="LMYN01000103">
    <property type="protein sequence ID" value="KSA00093.1"/>
    <property type="molecule type" value="Genomic_DNA"/>
</dbReference>
<organism evidence="4 5">
    <name type="scientific">Debaryomyces fabryi</name>
    <dbReference type="NCBI Taxonomy" id="58627"/>
    <lineage>
        <taxon>Eukaryota</taxon>
        <taxon>Fungi</taxon>
        <taxon>Dikarya</taxon>
        <taxon>Ascomycota</taxon>
        <taxon>Saccharomycotina</taxon>
        <taxon>Pichiomycetes</taxon>
        <taxon>Debaryomycetaceae</taxon>
        <taxon>Debaryomyces</taxon>
    </lineage>
</organism>
<dbReference type="AlphaFoldDB" id="A0A0V1PV12"/>
<comment type="similarity">
    <text evidence="2">Belongs to the NAD(P)-dependent epimerase/dehydratase family. Dihydroflavonol-4-reductase subfamily.</text>
</comment>
<keyword evidence="1" id="KW-0560">Oxidoreductase</keyword>
<dbReference type="PANTHER" id="PTHR10366">
    <property type="entry name" value="NAD DEPENDENT EPIMERASE/DEHYDRATASE"/>
    <property type="match status" value="1"/>
</dbReference>
<dbReference type="PANTHER" id="PTHR10366:SF844">
    <property type="entry name" value="NADPH-DEPENDENT METHYLGLYOXAL REDUCTASE GRE2"/>
    <property type="match status" value="1"/>
</dbReference>
<name>A0A0V1PV12_9ASCO</name>
<protein>
    <recommendedName>
        <fullName evidence="3">NAD-dependent epimerase/dehydratase domain-containing protein</fullName>
    </recommendedName>
</protein>
<dbReference type="FunFam" id="3.40.50.720:FF:000191">
    <property type="entry name" value="Methylglyoxal reductase (NADPH-dependent)"/>
    <property type="match status" value="1"/>
</dbReference>
<evidence type="ECO:0000256" key="2">
    <source>
        <dbReference type="ARBA" id="ARBA00023445"/>
    </source>
</evidence>
<dbReference type="InterPro" id="IPR036291">
    <property type="entry name" value="NAD(P)-bd_dom_sf"/>
</dbReference>